<evidence type="ECO:0000313" key="2">
    <source>
        <dbReference type="EMBL" id="GIY75277.1"/>
    </source>
</evidence>
<reference evidence="2 3" key="1">
    <citation type="submission" date="2021-06" db="EMBL/GenBank/DDBJ databases">
        <title>Caerostris extrusa draft genome.</title>
        <authorList>
            <person name="Kono N."/>
            <person name="Arakawa K."/>
        </authorList>
    </citation>
    <scope>NUCLEOTIDE SEQUENCE [LARGE SCALE GENOMIC DNA]</scope>
</reference>
<feature type="region of interest" description="Disordered" evidence="1">
    <location>
        <begin position="62"/>
        <end position="87"/>
    </location>
</feature>
<gene>
    <name evidence="2" type="ORF">CEXT_25511</name>
</gene>
<evidence type="ECO:0000256" key="1">
    <source>
        <dbReference type="SAM" id="MobiDB-lite"/>
    </source>
</evidence>
<protein>
    <submittedName>
        <fullName evidence="2">Uncharacterized protein</fullName>
    </submittedName>
</protein>
<dbReference type="Proteomes" id="UP001054945">
    <property type="component" value="Unassembled WGS sequence"/>
</dbReference>
<keyword evidence="3" id="KW-1185">Reference proteome</keyword>
<evidence type="ECO:0000313" key="3">
    <source>
        <dbReference type="Proteomes" id="UP001054945"/>
    </source>
</evidence>
<accession>A0AAV4VXX4</accession>
<sequence>MWGIERLISICSFKDQGSVRPLLWDEDGIIAEDLDSGLLGGRGREIGTRIFQISRWDWGLERAPRNPNPHDDPTEVSHTKHKTQNPTLSSLPSLLCRIKGFPPSESSLSLSRNRENRSVEKGGAQTTCLGKDGGIGEIDFDLLFKDQKEVSDLLVG</sequence>
<dbReference type="AlphaFoldDB" id="A0AAV4VXX4"/>
<proteinExistence type="predicted"/>
<name>A0AAV4VXX4_CAEEX</name>
<feature type="compositionally biased region" description="Basic and acidic residues" evidence="1">
    <location>
        <begin position="62"/>
        <end position="78"/>
    </location>
</feature>
<feature type="region of interest" description="Disordered" evidence="1">
    <location>
        <begin position="104"/>
        <end position="125"/>
    </location>
</feature>
<dbReference type="EMBL" id="BPLR01015320">
    <property type="protein sequence ID" value="GIY75277.1"/>
    <property type="molecule type" value="Genomic_DNA"/>
</dbReference>
<organism evidence="2 3">
    <name type="scientific">Caerostris extrusa</name>
    <name type="common">Bark spider</name>
    <name type="synonym">Caerostris bankana</name>
    <dbReference type="NCBI Taxonomy" id="172846"/>
    <lineage>
        <taxon>Eukaryota</taxon>
        <taxon>Metazoa</taxon>
        <taxon>Ecdysozoa</taxon>
        <taxon>Arthropoda</taxon>
        <taxon>Chelicerata</taxon>
        <taxon>Arachnida</taxon>
        <taxon>Araneae</taxon>
        <taxon>Araneomorphae</taxon>
        <taxon>Entelegynae</taxon>
        <taxon>Araneoidea</taxon>
        <taxon>Araneidae</taxon>
        <taxon>Caerostris</taxon>
    </lineage>
</organism>
<comment type="caution">
    <text evidence="2">The sequence shown here is derived from an EMBL/GenBank/DDBJ whole genome shotgun (WGS) entry which is preliminary data.</text>
</comment>